<evidence type="ECO:0000313" key="6">
    <source>
        <dbReference type="EMBL" id="AHF23713.1"/>
    </source>
</evidence>
<evidence type="ECO:0000256" key="2">
    <source>
        <dbReference type="ARBA" id="ARBA00023015"/>
    </source>
</evidence>
<organism evidence="6">
    <name type="scientific">uncultured bacterium Contig3a</name>
    <dbReference type="NCBI Taxonomy" id="1393567"/>
    <lineage>
        <taxon>Bacteria</taxon>
        <taxon>environmental samples</taxon>
    </lineage>
</organism>
<dbReference type="EMBL" id="KC246772">
    <property type="protein sequence ID" value="AHF23713.1"/>
    <property type="molecule type" value="Genomic_DNA"/>
</dbReference>
<name>W0FGF6_9BACT</name>
<dbReference type="PANTHER" id="PTHR37299:SF2">
    <property type="entry name" value="HTH LYTTR-TYPE DOMAIN-CONTAINING PROTEIN"/>
    <property type="match status" value="1"/>
</dbReference>
<sequence length="166" mass="18772">MENHPSFSYNAITREKGVRKVQVEVRIDPSVTEPKVIVMANELTEEVNALVQALSESEPKMIAGFREDTVTVLDEKDILRIYAANGKVYAVLPAGEYMLRLRLYEAEERLKPSRFVRISNSEIINLKKVRSFDLSFAGTICVTLADGSKTYVSRRYVSKIKEVLGI</sequence>
<keyword evidence="4" id="KW-0804">Transcription</keyword>
<evidence type="ECO:0000256" key="4">
    <source>
        <dbReference type="ARBA" id="ARBA00023163"/>
    </source>
</evidence>
<dbReference type="PANTHER" id="PTHR37299">
    <property type="entry name" value="TRANSCRIPTIONAL REGULATOR-RELATED"/>
    <property type="match status" value="1"/>
</dbReference>
<dbReference type="Pfam" id="PF04397">
    <property type="entry name" value="LytTR"/>
    <property type="match status" value="1"/>
</dbReference>
<keyword evidence="2" id="KW-0805">Transcription regulation</keyword>
<protein>
    <submittedName>
        <fullName evidence="6">Response regulator</fullName>
    </submittedName>
</protein>
<dbReference type="GO" id="GO:0003677">
    <property type="term" value="F:DNA binding"/>
    <property type="evidence" value="ECO:0007669"/>
    <property type="project" value="UniProtKB-KW"/>
</dbReference>
<keyword evidence="1" id="KW-0963">Cytoplasm</keyword>
<dbReference type="InterPro" id="IPR046947">
    <property type="entry name" value="LytR-like"/>
</dbReference>
<evidence type="ECO:0000256" key="1">
    <source>
        <dbReference type="ARBA" id="ARBA00022490"/>
    </source>
</evidence>
<reference evidence="6" key="1">
    <citation type="journal article" date="2013" name="PLoS ONE">
        <title>Metagenomic insights into the carbohydrate-active enzymes carried by the microorganisms adhering to solid digesta in the rumen of cows.</title>
        <authorList>
            <person name="Wang L."/>
            <person name="Hatem A."/>
            <person name="Catalyurek U.V."/>
            <person name="Morrison M."/>
            <person name="Yu Z."/>
        </authorList>
    </citation>
    <scope>NUCLEOTIDE SEQUENCE</scope>
</reference>
<dbReference type="PROSITE" id="PS50930">
    <property type="entry name" value="HTH_LYTTR"/>
    <property type="match status" value="1"/>
</dbReference>
<dbReference type="Gene3D" id="2.40.50.1020">
    <property type="entry name" value="LytTr DNA-binding domain"/>
    <property type="match status" value="1"/>
</dbReference>
<keyword evidence="3" id="KW-0238">DNA-binding</keyword>
<dbReference type="GO" id="GO:0000156">
    <property type="term" value="F:phosphorelay response regulator activity"/>
    <property type="evidence" value="ECO:0007669"/>
    <property type="project" value="InterPro"/>
</dbReference>
<feature type="domain" description="HTH LytTR-type" evidence="5">
    <location>
        <begin position="62"/>
        <end position="166"/>
    </location>
</feature>
<dbReference type="InterPro" id="IPR007492">
    <property type="entry name" value="LytTR_DNA-bd_dom"/>
</dbReference>
<dbReference type="AlphaFoldDB" id="W0FGF6"/>
<accession>W0FGF6</accession>
<dbReference type="SMART" id="SM00850">
    <property type="entry name" value="LytTR"/>
    <property type="match status" value="1"/>
</dbReference>
<proteinExistence type="predicted"/>
<evidence type="ECO:0000259" key="5">
    <source>
        <dbReference type="PROSITE" id="PS50930"/>
    </source>
</evidence>
<evidence type="ECO:0000256" key="3">
    <source>
        <dbReference type="ARBA" id="ARBA00023125"/>
    </source>
</evidence>